<organism evidence="1 2">
    <name type="scientific">Catharanthus roseus</name>
    <name type="common">Madagascar periwinkle</name>
    <name type="synonym">Vinca rosea</name>
    <dbReference type="NCBI Taxonomy" id="4058"/>
    <lineage>
        <taxon>Eukaryota</taxon>
        <taxon>Viridiplantae</taxon>
        <taxon>Streptophyta</taxon>
        <taxon>Embryophyta</taxon>
        <taxon>Tracheophyta</taxon>
        <taxon>Spermatophyta</taxon>
        <taxon>Magnoliopsida</taxon>
        <taxon>eudicotyledons</taxon>
        <taxon>Gunneridae</taxon>
        <taxon>Pentapetalae</taxon>
        <taxon>asterids</taxon>
        <taxon>lamiids</taxon>
        <taxon>Gentianales</taxon>
        <taxon>Apocynaceae</taxon>
        <taxon>Rauvolfioideae</taxon>
        <taxon>Vinceae</taxon>
        <taxon>Catharanthinae</taxon>
        <taxon>Catharanthus</taxon>
    </lineage>
</organism>
<accession>A0ACC0CAM5</accession>
<comment type="caution">
    <text evidence="1">The sequence shown here is derived from an EMBL/GenBank/DDBJ whole genome shotgun (WGS) entry which is preliminary data.</text>
</comment>
<proteinExistence type="predicted"/>
<keyword evidence="2" id="KW-1185">Reference proteome</keyword>
<sequence>MADGVKDKNKEPVQAYAVTEEQKGTTKQSTMATDGSTPVAAVGEQGEDAQPTATREWSTNGKQIVNADEAGLSGKAECLSPVGREKQNLTGANKAEKGVQRKTTPVLVDKGVNKVQPKDKGKKPLTRTEATALEKRKGPWDDNLKAEVKDFQLKMIFLIDSERKFFAQKTKCAFLLEGDKSTRDASLEAEGTVDGATARISAWASGGTFWTADTYTFFAHHVQKLSWTKIVWNVTYPPKFSFILWLAVLGRLPTLDRLTFLHVDRTCKFCNQQEESLSHLFFTCSFIGDIWKSIREWMGLRQWSMETIQNCFVHLKWDGRGTSWIFNFRKLSFAVTVYYIWECRKKVFFEQYSPDRNHIISKIKIQDDCLMRSQEGLQVKVGLRVDPTTGSWNLFSMTSLWYPDSFRGARFLHGMIWNLSVDAALMCLHSLILPNCTQTPHIDSGGIRASMFDTRFKSLDLRRAIRANHLNFDVNYVILLVTTDPKILLCRGWGRDRGGPSESEIESGMVAELERVAWAEIEEMDTLITDDPQISVDTICGVSNGLRMRVGILAELRSEIARTDSLFYSTRQARR</sequence>
<evidence type="ECO:0000313" key="2">
    <source>
        <dbReference type="Proteomes" id="UP001060085"/>
    </source>
</evidence>
<dbReference type="EMBL" id="CM044701">
    <property type="protein sequence ID" value="KAI5681821.1"/>
    <property type="molecule type" value="Genomic_DNA"/>
</dbReference>
<protein>
    <submittedName>
        <fullName evidence="1">Uncharacterized protein</fullName>
    </submittedName>
</protein>
<dbReference type="Proteomes" id="UP001060085">
    <property type="component" value="Linkage Group LG01"/>
</dbReference>
<gene>
    <name evidence="1" type="ORF">M9H77_03049</name>
</gene>
<name>A0ACC0CAM5_CATRO</name>
<reference evidence="2" key="1">
    <citation type="journal article" date="2023" name="Nat. Plants">
        <title>Single-cell RNA sequencing provides a high-resolution roadmap for understanding the multicellular compartmentation of specialized metabolism.</title>
        <authorList>
            <person name="Sun S."/>
            <person name="Shen X."/>
            <person name="Li Y."/>
            <person name="Li Y."/>
            <person name="Wang S."/>
            <person name="Li R."/>
            <person name="Zhang H."/>
            <person name="Shen G."/>
            <person name="Guo B."/>
            <person name="Wei J."/>
            <person name="Xu J."/>
            <person name="St-Pierre B."/>
            <person name="Chen S."/>
            <person name="Sun C."/>
        </authorList>
    </citation>
    <scope>NUCLEOTIDE SEQUENCE [LARGE SCALE GENOMIC DNA]</scope>
</reference>
<evidence type="ECO:0000313" key="1">
    <source>
        <dbReference type="EMBL" id="KAI5681821.1"/>
    </source>
</evidence>